<keyword evidence="1" id="KW-0812">Transmembrane</keyword>
<keyword evidence="1" id="KW-0472">Membrane</keyword>
<protein>
    <submittedName>
        <fullName evidence="2">Uncharacterized protein</fullName>
    </submittedName>
</protein>
<dbReference type="Proteomes" id="UP001203136">
    <property type="component" value="Unassembled WGS sequence"/>
</dbReference>
<accession>A0AAW5FAS4</accession>
<organism evidence="2 3">
    <name type="scientific">Clostridium symbiosum</name>
    <name type="common">Bacteroides symbiosus</name>
    <dbReference type="NCBI Taxonomy" id="1512"/>
    <lineage>
        <taxon>Bacteria</taxon>
        <taxon>Bacillati</taxon>
        <taxon>Bacillota</taxon>
        <taxon>Clostridia</taxon>
        <taxon>Lachnospirales</taxon>
        <taxon>Lachnospiraceae</taxon>
        <taxon>Otoolea</taxon>
    </lineage>
</organism>
<keyword evidence="1" id="KW-1133">Transmembrane helix</keyword>
<name>A0AAW5FAS4_CLOSY</name>
<feature type="transmembrane region" description="Helical" evidence="1">
    <location>
        <begin position="33"/>
        <end position="53"/>
    </location>
</feature>
<evidence type="ECO:0000313" key="3">
    <source>
        <dbReference type="Proteomes" id="UP001203136"/>
    </source>
</evidence>
<dbReference type="AlphaFoldDB" id="A0AAW5FAS4"/>
<comment type="caution">
    <text evidence="2">The sequence shown here is derived from an EMBL/GenBank/DDBJ whole genome shotgun (WGS) entry which is preliminary data.</text>
</comment>
<dbReference type="RefSeq" id="WP_024738803.1">
    <property type="nucleotide sequence ID" value="NZ_JAINVB010000002.1"/>
</dbReference>
<proteinExistence type="predicted"/>
<dbReference type="EMBL" id="JAINVB010000002">
    <property type="protein sequence ID" value="MCK0089096.1"/>
    <property type="molecule type" value="Genomic_DNA"/>
</dbReference>
<gene>
    <name evidence="2" type="ORF">K5I21_25145</name>
</gene>
<evidence type="ECO:0000256" key="1">
    <source>
        <dbReference type="SAM" id="Phobius"/>
    </source>
</evidence>
<reference evidence="2" key="1">
    <citation type="journal article" date="2022" name="Cell Host Microbe">
        <title>Colonization of the live biotherapeutic product VE303 and modulation of the microbiota and metabolites in healthy volunteers.</title>
        <authorList>
            <person name="Dsouza M."/>
            <person name="Menon R."/>
            <person name="Crossette E."/>
            <person name="Bhattarai S.K."/>
            <person name="Schneider J."/>
            <person name="Kim Y.G."/>
            <person name="Reddy S."/>
            <person name="Caballero S."/>
            <person name="Felix C."/>
            <person name="Cornacchione L."/>
            <person name="Hendrickson J."/>
            <person name="Watson A.R."/>
            <person name="Minot S.S."/>
            <person name="Greenfield N."/>
            <person name="Schopf L."/>
            <person name="Szabady R."/>
            <person name="Patarroyo J."/>
            <person name="Smith W."/>
            <person name="Harrison P."/>
            <person name="Kuijper E.J."/>
            <person name="Kelly C.P."/>
            <person name="Olle B."/>
            <person name="Bobilev D."/>
            <person name="Silber J.L."/>
            <person name="Bucci V."/>
            <person name="Roberts B."/>
            <person name="Faith J."/>
            <person name="Norman J.M."/>
        </authorList>
    </citation>
    <scope>NUCLEOTIDE SEQUENCE</scope>
    <source>
        <strain evidence="2">VE303-04</strain>
    </source>
</reference>
<evidence type="ECO:0000313" key="2">
    <source>
        <dbReference type="EMBL" id="MCK0089096.1"/>
    </source>
</evidence>
<sequence>MEIQKTNNIPDEDIQALSWFANTCYTRGCRDTLIGVGIGAALAIVGCIGAEMYDTWKEKKKLKKSINNFCTFVEEES</sequence>